<dbReference type="GO" id="GO:0003700">
    <property type="term" value="F:DNA-binding transcription factor activity"/>
    <property type="evidence" value="ECO:0007669"/>
    <property type="project" value="InterPro"/>
</dbReference>
<evidence type="ECO:0000313" key="7">
    <source>
        <dbReference type="Proteomes" id="UP000592820"/>
    </source>
</evidence>
<dbReference type="RefSeq" id="WP_176122129.1">
    <property type="nucleotide sequence ID" value="NZ_JACHDE010000023.1"/>
</dbReference>
<name>A0A7W8P5Y3_9BURK</name>
<dbReference type="EMBL" id="JACHDE010000023">
    <property type="protein sequence ID" value="MBB5404821.1"/>
    <property type="molecule type" value="Genomic_DNA"/>
</dbReference>
<keyword evidence="2" id="KW-0805">Transcription regulation</keyword>
<organism evidence="6 7">
    <name type="scientific">Paraburkholderia youngii</name>
    <dbReference type="NCBI Taxonomy" id="2782701"/>
    <lineage>
        <taxon>Bacteria</taxon>
        <taxon>Pseudomonadati</taxon>
        <taxon>Pseudomonadota</taxon>
        <taxon>Betaproteobacteria</taxon>
        <taxon>Burkholderiales</taxon>
        <taxon>Burkholderiaceae</taxon>
        <taxon>Paraburkholderia</taxon>
    </lineage>
</organism>
<dbReference type="AlphaFoldDB" id="A0A7W8P5Y3"/>
<dbReference type="PANTHER" id="PTHR30537:SF5">
    <property type="entry name" value="HTH-TYPE TRANSCRIPTIONAL ACTIVATOR TTDR-RELATED"/>
    <property type="match status" value="1"/>
</dbReference>
<proteinExistence type="inferred from homology"/>
<dbReference type="PROSITE" id="PS50931">
    <property type="entry name" value="HTH_LYSR"/>
    <property type="match status" value="1"/>
</dbReference>
<comment type="similarity">
    <text evidence="1">Belongs to the LysR transcriptional regulatory family.</text>
</comment>
<sequence>MIELDDMRLFRALGGSRSLAAAARLLNLTPPAVSVRLQRLEERLGMQLAIREARGVTLTDEGLKLLDESMELLERVESIATRIAEQSGSVSGHLRIVAPFGFGRAHVAPLVRKLHLAHPNLGVSLVLAESPLSASSGADVVISIGAAKSSSWVGHFLAPNERFLCASPEFAKRIDRMDHPTDLQRYAYLTLRENDEDVTRLRFMPVGDTHKPGAKGITVRLSGLLSSNDGTVVSDWASAGLGIIERSEWSAAGLIAAGKLIRLLPGWRLEPAPILALLPSRNAVTNRQRLFLEAAKRAFDPAPWRQPARFNPV</sequence>
<dbReference type="Proteomes" id="UP000592820">
    <property type="component" value="Unassembled WGS sequence"/>
</dbReference>
<evidence type="ECO:0000256" key="1">
    <source>
        <dbReference type="ARBA" id="ARBA00009437"/>
    </source>
</evidence>
<evidence type="ECO:0000259" key="5">
    <source>
        <dbReference type="PROSITE" id="PS50931"/>
    </source>
</evidence>
<accession>A0A7W8P5Y3</accession>
<dbReference type="InterPro" id="IPR036390">
    <property type="entry name" value="WH_DNA-bd_sf"/>
</dbReference>
<dbReference type="Pfam" id="PF03466">
    <property type="entry name" value="LysR_substrate"/>
    <property type="match status" value="1"/>
</dbReference>
<dbReference type="InterPro" id="IPR036388">
    <property type="entry name" value="WH-like_DNA-bd_sf"/>
</dbReference>
<dbReference type="SUPFAM" id="SSF46785">
    <property type="entry name" value="Winged helix' DNA-binding domain"/>
    <property type="match status" value="1"/>
</dbReference>
<dbReference type="Gene3D" id="1.10.10.10">
    <property type="entry name" value="Winged helix-like DNA-binding domain superfamily/Winged helix DNA-binding domain"/>
    <property type="match status" value="1"/>
</dbReference>
<dbReference type="SUPFAM" id="SSF53850">
    <property type="entry name" value="Periplasmic binding protein-like II"/>
    <property type="match status" value="1"/>
</dbReference>
<keyword evidence="4" id="KW-0804">Transcription</keyword>
<comment type="caution">
    <text evidence="6">The sequence shown here is derived from an EMBL/GenBank/DDBJ whole genome shotgun (WGS) entry which is preliminary data.</text>
</comment>
<gene>
    <name evidence="6" type="ORF">HDG41_006917</name>
</gene>
<evidence type="ECO:0000313" key="6">
    <source>
        <dbReference type="EMBL" id="MBB5404821.1"/>
    </source>
</evidence>
<dbReference type="PANTHER" id="PTHR30537">
    <property type="entry name" value="HTH-TYPE TRANSCRIPTIONAL REGULATOR"/>
    <property type="match status" value="1"/>
</dbReference>
<evidence type="ECO:0000256" key="4">
    <source>
        <dbReference type="ARBA" id="ARBA00023163"/>
    </source>
</evidence>
<dbReference type="PRINTS" id="PR00039">
    <property type="entry name" value="HTHLYSR"/>
</dbReference>
<evidence type="ECO:0000256" key="2">
    <source>
        <dbReference type="ARBA" id="ARBA00023015"/>
    </source>
</evidence>
<protein>
    <submittedName>
        <fullName evidence="6">DNA-binding transcriptional LysR family regulator</fullName>
    </submittedName>
</protein>
<dbReference type="GO" id="GO:0043565">
    <property type="term" value="F:sequence-specific DNA binding"/>
    <property type="evidence" value="ECO:0007669"/>
    <property type="project" value="TreeGrafter"/>
</dbReference>
<keyword evidence="3 6" id="KW-0238">DNA-binding</keyword>
<dbReference type="Gene3D" id="3.40.190.290">
    <property type="match status" value="1"/>
</dbReference>
<dbReference type="InterPro" id="IPR005119">
    <property type="entry name" value="LysR_subst-bd"/>
</dbReference>
<dbReference type="InterPro" id="IPR058163">
    <property type="entry name" value="LysR-type_TF_proteobact-type"/>
</dbReference>
<dbReference type="Pfam" id="PF00126">
    <property type="entry name" value="HTH_1"/>
    <property type="match status" value="1"/>
</dbReference>
<reference evidence="6 7" key="1">
    <citation type="submission" date="2020-08" db="EMBL/GenBank/DDBJ databases">
        <title>Genomic Encyclopedia of Type Strains, Phase IV (KMG-V): Genome sequencing to study the core and pangenomes of soil and plant-associated prokaryotes.</title>
        <authorList>
            <person name="Whitman W."/>
        </authorList>
    </citation>
    <scope>NUCLEOTIDE SEQUENCE [LARGE SCALE GENOMIC DNA]</scope>
    <source>
        <strain evidence="6 7">JPY162</strain>
    </source>
</reference>
<feature type="domain" description="HTH lysR-type" evidence="5">
    <location>
        <begin position="2"/>
        <end position="59"/>
    </location>
</feature>
<evidence type="ECO:0000256" key="3">
    <source>
        <dbReference type="ARBA" id="ARBA00023125"/>
    </source>
</evidence>
<dbReference type="InterPro" id="IPR000847">
    <property type="entry name" value="LysR_HTH_N"/>
</dbReference>
<dbReference type="GO" id="GO:0006351">
    <property type="term" value="P:DNA-templated transcription"/>
    <property type="evidence" value="ECO:0007669"/>
    <property type="project" value="TreeGrafter"/>
</dbReference>